<dbReference type="PANTHER" id="PTHR38048">
    <property type="entry name" value="EXPRESSED PROTEIN"/>
    <property type="match status" value="1"/>
</dbReference>
<dbReference type="EMBL" id="BPQB01000066">
    <property type="protein sequence ID" value="GJE97017.1"/>
    <property type="molecule type" value="Genomic_DNA"/>
</dbReference>
<protein>
    <recommendedName>
        <fullName evidence="3">Hemerythrin-like domain-containing protein</fullName>
    </recommendedName>
</protein>
<comment type="caution">
    <text evidence="1">The sequence shown here is derived from an EMBL/GenBank/DDBJ whole genome shotgun (WGS) entry which is preliminary data.</text>
</comment>
<sequence length="246" mass="27037">MVDTPTALRDSLEAFKSSAGGPVPSDPWAMQHWEMAGAHATFLNALLAIYEQASAIPQQKQTNFVGFCLLWCAVLHSHHEFEEETYFALYAPKLDTAFVHEEHAAFQDGVTAFENYLVSCLPPAHPYGFDKTTPVDQTAVPFDGAKLCALIDSFAAALSLVSEVTHLEPAKLRAAGLTADEMQHIAAVGQAYVRKFPIARALTFAVLCAPRWTAFPPVPALLRHVLVPYVLAIPYRHFWEFAPKGS</sequence>
<keyword evidence="2" id="KW-1185">Reference proteome</keyword>
<dbReference type="AlphaFoldDB" id="A0A9P3LK92"/>
<dbReference type="Proteomes" id="UP000703269">
    <property type="component" value="Unassembled WGS sequence"/>
</dbReference>
<name>A0A9P3LK92_9APHY</name>
<dbReference type="PANTHER" id="PTHR38048:SF2">
    <property type="entry name" value="HEMERYTHRIN-LIKE DOMAIN-CONTAINING PROTEIN"/>
    <property type="match status" value="1"/>
</dbReference>
<accession>A0A9P3LK92</accession>
<evidence type="ECO:0000313" key="2">
    <source>
        <dbReference type="Proteomes" id="UP000703269"/>
    </source>
</evidence>
<dbReference type="OrthoDB" id="58416at2759"/>
<reference evidence="1 2" key="1">
    <citation type="submission" date="2021-08" db="EMBL/GenBank/DDBJ databases">
        <title>Draft Genome Sequence of Phanerochaete sordida strain YK-624.</title>
        <authorList>
            <person name="Mori T."/>
            <person name="Dohra H."/>
            <person name="Suzuki T."/>
            <person name="Kawagishi H."/>
            <person name="Hirai H."/>
        </authorList>
    </citation>
    <scope>NUCLEOTIDE SEQUENCE [LARGE SCALE GENOMIC DNA]</scope>
    <source>
        <strain evidence="1 2">YK-624</strain>
    </source>
</reference>
<gene>
    <name evidence="1" type="ORF">PsYK624_132270</name>
</gene>
<evidence type="ECO:0000313" key="1">
    <source>
        <dbReference type="EMBL" id="GJE97017.1"/>
    </source>
</evidence>
<dbReference type="InterPro" id="IPR053206">
    <property type="entry name" value="Dimeric_xanthone_biosynth"/>
</dbReference>
<organism evidence="1 2">
    <name type="scientific">Phanerochaete sordida</name>
    <dbReference type="NCBI Taxonomy" id="48140"/>
    <lineage>
        <taxon>Eukaryota</taxon>
        <taxon>Fungi</taxon>
        <taxon>Dikarya</taxon>
        <taxon>Basidiomycota</taxon>
        <taxon>Agaricomycotina</taxon>
        <taxon>Agaricomycetes</taxon>
        <taxon>Polyporales</taxon>
        <taxon>Phanerochaetaceae</taxon>
        <taxon>Phanerochaete</taxon>
    </lineage>
</organism>
<evidence type="ECO:0008006" key="3">
    <source>
        <dbReference type="Google" id="ProtNLM"/>
    </source>
</evidence>
<proteinExistence type="predicted"/>